<keyword evidence="3" id="KW-1133">Transmembrane helix</keyword>
<keyword evidence="1" id="KW-0175">Coiled coil</keyword>
<name>A0A4Z2G1T5_9TELE</name>
<dbReference type="AlphaFoldDB" id="A0A4Z2G1T5"/>
<feature type="coiled-coil region" evidence="1">
    <location>
        <begin position="176"/>
        <end position="291"/>
    </location>
</feature>
<feature type="region of interest" description="Disordered" evidence="2">
    <location>
        <begin position="483"/>
        <end position="508"/>
    </location>
</feature>
<accession>A0A4Z2G1T5</accession>
<evidence type="ECO:0000256" key="3">
    <source>
        <dbReference type="SAM" id="Phobius"/>
    </source>
</evidence>
<evidence type="ECO:0000313" key="5">
    <source>
        <dbReference type="Proteomes" id="UP000314294"/>
    </source>
</evidence>
<comment type="caution">
    <text evidence="4">The sequence shown here is derived from an EMBL/GenBank/DDBJ whole genome shotgun (WGS) entry which is preliminary data.</text>
</comment>
<feature type="transmembrane region" description="Helical" evidence="3">
    <location>
        <begin position="579"/>
        <end position="604"/>
    </location>
</feature>
<keyword evidence="3" id="KW-0812">Transmembrane</keyword>
<feature type="transmembrane region" description="Helical" evidence="3">
    <location>
        <begin position="546"/>
        <end position="567"/>
    </location>
</feature>
<proteinExistence type="predicted"/>
<feature type="transmembrane region" description="Helical" evidence="3">
    <location>
        <begin position="512"/>
        <end position="534"/>
    </location>
</feature>
<dbReference type="OrthoDB" id="8965140at2759"/>
<evidence type="ECO:0000256" key="2">
    <source>
        <dbReference type="SAM" id="MobiDB-lite"/>
    </source>
</evidence>
<gene>
    <name evidence="4" type="ORF">EYF80_042686</name>
</gene>
<evidence type="ECO:0000313" key="4">
    <source>
        <dbReference type="EMBL" id="TNN47120.1"/>
    </source>
</evidence>
<reference evidence="4 5" key="1">
    <citation type="submission" date="2019-03" db="EMBL/GenBank/DDBJ databases">
        <title>First draft genome of Liparis tanakae, snailfish: a comprehensive survey of snailfish specific genes.</title>
        <authorList>
            <person name="Kim W."/>
            <person name="Song I."/>
            <person name="Jeong J.-H."/>
            <person name="Kim D."/>
            <person name="Kim S."/>
            <person name="Ryu S."/>
            <person name="Song J.Y."/>
            <person name="Lee S.K."/>
        </authorList>
    </citation>
    <scope>NUCLEOTIDE SEQUENCE [LARGE SCALE GENOMIC DNA]</scope>
    <source>
        <tissue evidence="4">Muscle</tissue>
    </source>
</reference>
<sequence>MEEKIQTLESQNQFWQINHELEREQIHQLSAQNKMLEDVCLRIKRKNQGFSWKKTQDRDTVLDKMKNKMLAKKNETNGKQGVVEKQEETVSVISARCTQAFDLERKSWETLTVEHRVHLSQLEENILSLTATLEDQKQLLRQSNQSWHEKYYTLQQRGALIARGLEVRLKYWSSECRAVEEKCQEQIDTSERLELENQVLSQSNQSWQDKYDVLEEKSALAANGFEMRIKNLLSKCKAVEEKCQERIDRSERLELENQVLVQKQQNHESEIQELTNKIEILEEVCLHFKKNNLSCFGRKMQDRDTELDKMKNKIEVKQNLKKRKQMVVEKQEKETVSVIPARCTQACDLERKSWETLTVEHRVHLSQLEENILSLTETIEAQKQLLSQSNQSCHDKYDAVEEKSDLAADGFDTIIENFFSECKAIEEKHRERIDTRERLDLENQVLVQKQQNQESETQELTDESEILEEVCMQDRGTVWDKMKNKMKPTPVPRREPAAAPTDHGSRSQRRRITGVGSVIFLLGVLVSVAPQYVLQAGHPLCERLVAHVRLLLAALVGLRLVLLLLLLRLLALWRPLAVVLLRAVLGLGLGFWLVAAQAAVAVVLRVAVRVGGLQDAAAAAVGVQVRLVGLGRVRDEAVGARLGGRRDGGALAIVAHEAFVALLGLTRGAQRVALLLGGLLVTLTGERELRPGAGGTAAAMHGSRRLADRREGIVGVGLRSGFHAGSRLGVGVVALSLGHESAQHGVRVIRRRRSRGLALRSVGVVSRGLALRSVGVVSRGLALHSVGVVSRGLALHSVGVVSRGLALRSVGVVDSVGISVSVPEHGVRVVLHAGRSGTNGSGLLVFLVLIRLGGVGESGGGKGVAAFLVKRVAGSGPSCGGRVRGTRRLGGGNKSPYREGGAVGAQGVPERIAVGVLQVEPGGGFLHQFGFAVGVFARVAAEVGVGRRGSGGRRVAVGRPQVVLQALHVFGGADAQQLGLLLLERERYREEWLSEVIEA</sequence>
<protein>
    <submittedName>
        <fullName evidence="4">Uncharacterized protein</fullName>
    </submittedName>
</protein>
<keyword evidence="3" id="KW-0472">Membrane</keyword>
<dbReference type="EMBL" id="SRLO01000757">
    <property type="protein sequence ID" value="TNN47120.1"/>
    <property type="molecule type" value="Genomic_DNA"/>
</dbReference>
<organism evidence="4 5">
    <name type="scientific">Liparis tanakae</name>
    <name type="common">Tanaka's snailfish</name>
    <dbReference type="NCBI Taxonomy" id="230148"/>
    <lineage>
        <taxon>Eukaryota</taxon>
        <taxon>Metazoa</taxon>
        <taxon>Chordata</taxon>
        <taxon>Craniata</taxon>
        <taxon>Vertebrata</taxon>
        <taxon>Euteleostomi</taxon>
        <taxon>Actinopterygii</taxon>
        <taxon>Neopterygii</taxon>
        <taxon>Teleostei</taxon>
        <taxon>Neoteleostei</taxon>
        <taxon>Acanthomorphata</taxon>
        <taxon>Eupercaria</taxon>
        <taxon>Perciformes</taxon>
        <taxon>Cottioidei</taxon>
        <taxon>Cottales</taxon>
        <taxon>Liparidae</taxon>
        <taxon>Liparis</taxon>
    </lineage>
</organism>
<dbReference type="Proteomes" id="UP000314294">
    <property type="component" value="Unassembled WGS sequence"/>
</dbReference>
<keyword evidence="5" id="KW-1185">Reference proteome</keyword>
<evidence type="ECO:0000256" key="1">
    <source>
        <dbReference type="SAM" id="Coils"/>
    </source>
</evidence>